<evidence type="ECO:0000313" key="2">
    <source>
        <dbReference type="EMBL" id="PRX23498.1"/>
    </source>
</evidence>
<evidence type="ECO:0000256" key="1">
    <source>
        <dbReference type="SAM" id="MobiDB-lite"/>
    </source>
</evidence>
<proteinExistence type="predicted"/>
<dbReference type="RefSeq" id="WP_106316688.1">
    <property type="nucleotide sequence ID" value="NZ_BOMO01000041.1"/>
</dbReference>
<comment type="caution">
    <text evidence="2">The sequence shown here is derived from an EMBL/GenBank/DDBJ whole genome shotgun (WGS) entry which is preliminary data.</text>
</comment>
<keyword evidence="3" id="KW-1185">Reference proteome</keyword>
<dbReference type="AlphaFoldDB" id="A0A2T0KJ04"/>
<reference evidence="2 3" key="1">
    <citation type="submission" date="2018-03" db="EMBL/GenBank/DDBJ databases">
        <title>Genomic Encyclopedia of Archaeal and Bacterial Type Strains, Phase II (KMG-II): from individual species to whole genera.</title>
        <authorList>
            <person name="Goeker M."/>
        </authorList>
    </citation>
    <scope>NUCLEOTIDE SEQUENCE [LARGE SCALE GENOMIC DNA]</scope>
    <source>
        <strain evidence="2 3">DSM 43146</strain>
    </source>
</reference>
<accession>A0A2T0KJ04</accession>
<organism evidence="2 3">
    <name type="scientific">Actinoplanes italicus</name>
    <dbReference type="NCBI Taxonomy" id="113567"/>
    <lineage>
        <taxon>Bacteria</taxon>
        <taxon>Bacillati</taxon>
        <taxon>Actinomycetota</taxon>
        <taxon>Actinomycetes</taxon>
        <taxon>Micromonosporales</taxon>
        <taxon>Micromonosporaceae</taxon>
        <taxon>Actinoplanes</taxon>
    </lineage>
</organism>
<protein>
    <submittedName>
        <fullName evidence="2">Uncharacterized protein</fullName>
    </submittedName>
</protein>
<evidence type="ECO:0000313" key="3">
    <source>
        <dbReference type="Proteomes" id="UP000239415"/>
    </source>
</evidence>
<sequence>MPAPHRLPHEPELTVIPGVDHVQLEFDFRPPPPAPAPEPDEDDGPIWNSLEDHAAYLAELRRKAAARARARRTAA</sequence>
<dbReference type="Proteomes" id="UP000239415">
    <property type="component" value="Unassembled WGS sequence"/>
</dbReference>
<name>A0A2T0KJ04_9ACTN</name>
<gene>
    <name evidence="2" type="ORF">CLV67_103246</name>
</gene>
<feature type="region of interest" description="Disordered" evidence="1">
    <location>
        <begin position="25"/>
        <end position="45"/>
    </location>
</feature>
<dbReference type="EMBL" id="PVMZ01000003">
    <property type="protein sequence ID" value="PRX23498.1"/>
    <property type="molecule type" value="Genomic_DNA"/>
</dbReference>